<keyword evidence="2" id="KW-1185">Reference proteome</keyword>
<accession>A0A8X6HVS9</accession>
<organism evidence="1 2">
    <name type="scientific">Trichonephila clavata</name>
    <name type="common">Joro spider</name>
    <name type="synonym">Nephila clavata</name>
    <dbReference type="NCBI Taxonomy" id="2740835"/>
    <lineage>
        <taxon>Eukaryota</taxon>
        <taxon>Metazoa</taxon>
        <taxon>Ecdysozoa</taxon>
        <taxon>Arthropoda</taxon>
        <taxon>Chelicerata</taxon>
        <taxon>Arachnida</taxon>
        <taxon>Araneae</taxon>
        <taxon>Araneomorphae</taxon>
        <taxon>Entelegynae</taxon>
        <taxon>Araneoidea</taxon>
        <taxon>Nephilidae</taxon>
        <taxon>Trichonephila</taxon>
    </lineage>
</organism>
<comment type="caution">
    <text evidence="1">The sequence shown here is derived from an EMBL/GenBank/DDBJ whole genome shotgun (WGS) entry which is preliminary data.</text>
</comment>
<dbReference type="EMBL" id="BMAO01009424">
    <property type="protein sequence ID" value="GFR30763.1"/>
    <property type="molecule type" value="Genomic_DNA"/>
</dbReference>
<dbReference type="AlphaFoldDB" id="A0A8X6HVS9"/>
<protein>
    <submittedName>
        <fullName evidence="1">Uncharacterized protein</fullName>
    </submittedName>
</protein>
<dbReference type="OrthoDB" id="10068277at2759"/>
<name>A0A8X6HVS9_TRICU</name>
<sequence>MKHTKKFTLIPREEDLLCEDWLSILDGQMHSNFRRKNITDEKKKLPFIYKILQKIVNFPLASKSFDIMERVDIKQENYQNQSVDMAEDK</sequence>
<proteinExistence type="predicted"/>
<reference evidence="1" key="1">
    <citation type="submission" date="2020-07" db="EMBL/GenBank/DDBJ databases">
        <title>Multicomponent nature underlies the extraordinary mechanical properties of spider dragline silk.</title>
        <authorList>
            <person name="Kono N."/>
            <person name="Nakamura H."/>
            <person name="Mori M."/>
            <person name="Yoshida Y."/>
            <person name="Ohtoshi R."/>
            <person name="Malay A.D."/>
            <person name="Moran D.A.P."/>
            <person name="Tomita M."/>
            <person name="Numata K."/>
            <person name="Arakawa K."/>
        </authorList>
    </citation>
    <scope>NUCLEOTIDE SEQUENCE</scope>
</reference>
<dbReference type="Proteomes" id="UP000887116">
    <property type="component" value="Unassembled WGS sequence"/>
</dbReference>
<gene>
    <name evidence="1" type="ORF">TNCT_696461</name>
</gene>
<evidence type="ECO:0000313" key="2">
    <source>
        <dbReference type="Proteomes" id="UP000887116"/>
    </source>
</evidence>
<evidence type="ECO:0000313" key="1">
    <source>
        <dbReference type="EMBL" id="GFR30763.1"/>
    </source>
</evidence>